<evidence type="ECO:0000256" key="1">
    <source>
        <dbReference type="ARBA" id="ARBA00023125"/>
    </source>
</evidence>
<evidence type="ECO:0000256" key="2">
    <source>
        <dbReference type="PROSITE-ProRule" id="PRU00252"/>
    </source>
</evidence>
<dbReference type="RefSeq" id="WP_277446690.1">
    <property type="nucleotide sequence ID" value="NZ_CP145975.1"/>
</dbReference>
<dbReference type="InterPro" id="IPR012340">
    <property type="entry name" value="NA-bd_OB-fold"/>
</dbReference>
<dbReference type="InterPro" id="IPR000424">
    <property type="entry name" value="Primosome_PriB/ssb"/>
</dbReference>
<accession>A0AAW6Q8C6</accession>
<dbReference type="Proteomes" id="UP001176114">
    <property type="component" value="Unassembled WGS sequence"/>
</dbReference>
<dbReference type="EMBL" id="JARPQC010000003">
    <property type="protein sequence ID" value="MDF9627726.1"/>
    <property type="molecule type" value="Genomic_DNA"/>
</dbReference>
<organism evidence="3 4">
    <name type="scientific">Mesomycoplasma ovipneumoniae</name>
    <dbReference type="NCBI Taxonomy" id="29562"/>
    <lineage>
        <taxon>Bacteria</taxon>
        <taxon>Bacillati</taxon>
        <taxon>Mycoplasmatota</taxon>
        <taxon>Mycoplasmoidales</taxon>
        <taxon>Metamycoplasmataceae</taxon>
        <taxon>Mesomycoplasma</taxon>
    </lineage>
</organism>
<evidence type="ECO:0000313" key="4">
    <source>
        <dbReference type="Proteomes" id="UP001176114"/>
    </source>
</evidence>
<dbReference type="AlphaFoldDB" id="A0AAW6Q8C6"/>
<dbReference type="CDD" id="cd04496">
    <property type="entry name" value="SSB_OBF"/>
    <property type="match status" value="1"/>
</dbReference>
<dbReference type="SUPFAM" id="SSF50249">
    <property type="entry name" value="Nucleic acid-binding proteins"/>
    <property type="match status" value="1"/>
</dbReference>
<dbReference type="Pfam" id="PF00436">
    <property type="entry name" value="SSB"/>
    <property type="match status" value="1"/>
</dbReference>
<reference evidence="3" key="1">
    <citation type="submission" date="2023-03" db="EMBL/GenBank/DDBJ databases">
        <title>Comparative genome analysis of Brazilian Mesomycoplasma ovipneumoniae isolated from healthy and pneumonic sheep.</title>
        <authorList>
            <person name="Gaeta N."/>
            <person name="Timenetsky J."/>
            <person name="Ganda E."/>
            <person name="Gregory L."/>
        </authorList>
    </citation>
    <scope>NUCLEOTIDE SEQUENCE</scope>
    <source>
        <strain evidence="3">USP-SP475</strain>
    </source>
</reference>
<gene>
    <name evidence="3" type="ORF">P5716_01895</name>
</gene>
<sequence>MENQVNLIGRLTNFVSFKSSNNKHYIYFNLAVGDNSKTDFFTIFCFNEKFLKLAEWITKGSPLAVRCKLRSFVKNNKRELTLILEDFKLLETKKQFEKRKEKNFETLNLSQSNFDKPEEDDLSQNNATNIFEEFDFDSLDLSQEETNLDQPLDSKNHIEVTKEEQLNFLEDFFSKQ</sequence>
<comment type="caution">
    <text evidence="3">The sequence shown here is derived from an EMBL/GenBank/DDBJ whole genome shotgun (WGS) entry which is preliminary data.</text>
</comment>
<protein>
    <submittedName>
        <fullName evidence="3">Single-stranded DNA-binding protein</fullName>
    </submittedName>
</protein>
<proteinExistence type="predicted"/>
<dbReference type="GO" id="GO:0003697">
    <property type="term" value="F:single-stranded DNA binding"/>
    <property type="evidence" value="ECO:0007669"/>
    <property type="project" value="InterPro"/>
</dbReference>
<evidence type="ECO:0000313" key="3">
    <source>
        <dbReference type="EMBL" id="MDF9627726.1"/>
    </source>
</evidence>
<name>A0AAW6Q8C6_9BACT</name>
<dbReference type="Gene3D" id="2.40.50.140">
    <property type="entry name" value="Nucleic acid-binding proteins"/>
    <property type="match status" value="1"/>
</dbReference>
<dbReference type="PROSITE" id="PS50935">
    <property type="entry name" value="SSB"/>
    <property type="match status" value="1"/>
</dbReference>
<keyword evidence="1 2" id="KW-0238">DNA-binding</keyword>